<comment type="similarity">
    <text evidence="2">Belongs to the lin-54 family.</text>
</comment>
<dbReference type="InterPro" id="IPR028307">
    <property type="entry name" value="Lin-54_fam"/>
</dbReference>
<feature type="region of interest" description="Disordered" evidence="5">
    <location>
        <begin position="197"/>
        <end position="216"/>
    </location>
</feature>
<organism evidence="7 8">
    <name type="scientific">Brassica carinata</name>
    <name type="common">Ethiopian mustard</name>
    <name type="synonym">Abyssinian cabbage</name>
    <dbReference type="NCBI Taxonomy" id="52824"/>
    <lineage>
        <taxon>Eukaryota</taxon>
        <taxon>Viridiplantae</taxon>
        <taxon>Streptophyta</taxon>
        <taxon>Embryophyta</taxon>
        <taxon>Tracheophyta</taxon>
        <taxon>Spermatophyta</taxon>
        <taxon>Magnoliopsida</taxon>
        <taxon>eudicotyledons</taxon>
        <taxon>Gunneridae</taxon>
        <taxon>Pentapetalae</taxon>
        <taxon>rosids</taxon>
        <taxon>malvids</taxon>
        <taxon>Brassicales</taxon>
        <taxon>Brassicaceae</taxon>
        <taxon>Brassiceae</taxon>
        <taxon>Brassica</taxon>
    </lineage>
</organism>
<dbReference type="GO" id="GO:0005634">
    <property type="term" value="C:nucleus"/>
    <property type="evidence" value="ECO:0007669"/>
    <property type="project" value="UniProtKB-SubCell"/>
</dbReference>
<feature type="domain" description="CRC" evidence="6">
    <location>
        <begin position="69"/>
        <end position="183"/>
    </location>
</feature>
<evidence type="ECO:0000256" key="3">
    <source>
        <dbReference type="ARBA" id="ARBA00022473"/>
    </source>
</evidence>
<dbReference type="GO" id="GO:0006355">
    <property type="term" value="P:regulation of DNA-templated transcription"/>
    <property type="evidence" value="ECO:0007669"/>
    <property type="project" value="TreeGrafter"/>
</dbReference>
<evidence type="ECO:0000259" key="6">
    <source>
        <dbReference type="PROSITE" id="PS51634"/>
    </source>
</evidence>
<evidence type="ECO:0000256" key="4">
    <source>
        <dbReference type="ARBA" id="ARBA00023242"/>
    </source>
</evidence>
<feature type="compositionally biased region" description="Basic and acidic residues" evidence="5">
    <location>
        <begin position="198"/>
        <end position="210"/>
    </location>
</feature>
<comment type="caution">
    <text evidence="7">The sequence shown here is derived from an EMBL/GenBank/DDBJ whole genome shotgun (WGS) entry which is preliminary data.</text>
</comment>
<gene>
    <name evidence="7" type="ORF">Bca52824_029980</name>
</gene>
<feature type="compositionally biased region" description="Polar residues" evidence="5">
    <location>
        <begin position="42"/>
        <end position="68"/>
    </location>
</feature>
<dbReference type="EMBL" id="JAAMPC010000007">
    <property type="protein sequence ID" value="KAG2301329.1"/>
    <property type="molecule type" value="Genomic_DNA"/>
</dbReference>
<feature type="region of interest" description="Disordered" evidence="5">
    <location>
        <begin position="304"/>
        <end position="337"/>
    </location>
</feature>
<name>A0A8X7SCD0_BRACI</name>
<dbReference type="PANTHER" id="PTHR12446:SF34">
    <property type="entry name" value="PROTEIN LIN-54 HOMOLOG"/>
    <property type="match status" value="1"/>
</dbReference>
<accession>A0A8X7SCD0</accession>
<dbReference type="SMART" id="SM01114">
    <property type="entry name" value="CXC"/>
    <property type="match status" value="2"/>
</dbReference>
<evidence type="ECO:0000256" key="2">
    <source>
        <dbReference type="ARBA" id="ARBA00007267"/>
    </source>
</evidence>
<keyword evidence="8" id="KW-1185">Reference proteome</keyword>
<dbReference type="Pfam" id="PF03638">
    <property type="entry name" value="TCR"/>
    <property type="match status" value="2"/>
</dbReference>
<comment type="subcellular location">
    <subcellularLocation>
        <location evidence="1">Nucleus</location>
    </subcellularLocation>
</comment>
<evidence type="ECO:0000256" key="5">
    <source>
        <dbReference type="SAM" id="MobiDB-lite"/>
    </source>
</evidence>
<protein>
    <recommendedName>
        <fullName evidence="6">CRC domain-containing protein</fullName>
    </recommendedName>
</protein>
<dbReference type="PROSITE" id="PS51634">
    <property type="entry name" value="CRC"/>
    <property type="match status" value="1"/>
</dbReference>
<evidence type="ECO:0000313" key="7">
    <source>
        <dbReference type="EMBL" id="KAG2301329.1"/>
    </source>
</evidence>
<dbReference type="Proteomes" id="UP000886595">
    <property type="component" value="Unassembled WGS sequence"/>
</dbReference>
<dbReference type="OrthoDB" id="1743936at2759"/>
<dbReference type="InterPro" id="IPR005172">
    <property type="entry name" value="CRC"/>
</dbReference>
<dbReference type="InterPro" id="IPR033467">
    <property type="entry name" value="Tesmin/TSO1-like_CXC"/>
</dbReference>
<dbReference type="AlphaFoldDB" id="A0A8X7SCD0"/>
<feature type="compositionally biased region" description="Polar residues" evidence="5">
    <location>
        <begin position="304"/>
        <end position="317"/>
    </location>
</feature>
<proteinExistence type="inferred from homology"/>
<reference evidence="7 8" key="1">
    <citation type="submission" date="2020-02" db="EMBL/GenBank/DDBJ databases">
        <authorList>
            <person name="Ma Q."/>
            <person name="Huang Y."/>
            <person name="Song X."/>
            <person name="Pei D."/>
        </authorList>
    </citation>
    <scope>NUCLEOTIDE SEQUENCE [LARGE SCALE GENOMIC DNA]</scope>
    <source>
        <strain evidence="7">Sxm20200214</strain>
        <tissue evidence="7">Leaf</tissue>
    </source>
</reference>
<feature type="compositionally biased region" description="Polar residues" evidence="5">
    <location>
        <begin position="1"/>
        <end position="17"/>
    </location>
</feature>
<evidence type="ECO:0000256" key="1">
    <source>
        <dbReference type="ARBA" id="ARBA00004123"/>
    </source>
</evidence>
<dbReference type="PANTHER" id="PTHR12446">
    <property type="entry name" value="TESMIN/TSO1-RELATED"/>
    <property type="match status" value="1"/>
</dbReference>
<keyword evidence="4" id="KW-0539">Nucleus</keyword>
<sequence length="337" mass="38119">MDSSNESEMKQSHSVLDSQDRREEEDLPSQPHTPPPQKLPVNRNQEPLTPREQQQTEAESNNDGTTPSKQRRCKCKASRCLKLYCECFALGSYCNGCNCLTCHNTLEKETSRQEAIKAILERNPDAFKPKIAGSPHGLNNDHNRGCNCKRSGCLKKYCECYQVSDIKSFLYTTQLRHVKELCSLLVSKSVEVANKMSGTDKKRKDEKDDTSLDPAQRDANVLNDSLDCVLDAVRTDEKPMSPATRALMCDEGLVNISEKEETWARVRTSQEKEDNDTSSEVYAEQEKQILSSFRDHLFQLFNRGSITGRNIQKANTDPSRKEPEDEEPSHRDPSLGA</sequence>
<feature type="compositionally biased region" description="Basic and acidic residues" evidence="5">
    <location>
        <begin position="318"/>
        <end position="337"/>
    </location>
</feature>
<keyword evidence="3" id="KW-0217">Developmental protein</keyword>
<evidence type="ECO:0000313" key="8">
    <source>
        <dbReference type="Proteomes" id="UP000886595"/>
    </source>
</evidence>
<feature type="region of interest" description="Disordered" evidence="5">
    <location>
        <begin position="1"/>
        <end position="70"/>
    </location>
</feature>